<evidence type="ECO:0000313" key="2">
    <source>
        <dbReference type="Proteomes" id="UP001319874"/>
    </source>
</evidence>
<gene>
    <name evidence="1" type="ORF">PTKU64_91490</name>
</gene>
<keyword evidence="2" id="KW-1185">Reference proteome</keyword>
<accession>A0ABN6JX28</accession>
<keyword evidence="1" id="KW-0614">Plasmid</keyword>
<organism evidence="1 2">
    <name type="scientific">Paraburkholderia terrae</name>
    <dbReference type="NCBI Taxonomy" id="311230"/>
    <lineage>
        <taxon>Bacteria</taxon>
        <taxon>Pseudomonadati</taxon>
        <taxon>Pseudomonadota</taxon>
        <taxon>Betaproteobacteria</taxon>
        <taxon>Burkholderiales</taxon>
        <taxon>Burkholderiaceae</taxon>
        <taxon>Paraburkholderia</taxon>
    </lineage>
</organism>
<proteinExistence type="predicted"/>
<name>A0ABN6JX28_9BURK</name>
<protein>
    <submittedName>
        <fullName evidence="1">Uncharacterized protein</fullName>
    </submittedName>
</protein>
<dbReference type="EMBL" id="AP024959">
    <property type="protein sequence ID" value="BCZ85474.1"/>
    <property type="molecule type" value="Genomic_DNA"/>
</dbReference>
<sequence>MDALCAWHGDGEGFHYAVGRDDWAPLAVAGFCLSDNDECRAWLDEALRARVWITHDMLAAWHGANRAVLYGCGARLDQSRPPLRPPAPGAGNEQEIAPLVRATEMAELFALTWKRHHLVSPFRKFGNSVAYNALSVHHTLRLASQTNEHALERVVEWLALWFEARGLKVDRKEKTVHLPGYQALFYRSDAEMWP</sequence>
<dbReference type="Proteomes" id="UP001319874">
    <property type="component" value="Plasmid pPT365"/>
</dbReference>
<evidence type="ECO:0000313" key="1">
    <source>
        <dbReference type="EMBL" id="BCZ85474.1"/>
    </source>
</evidence>
<reference evidence="1 2" key="1">
    <citation type="journal article" date="2022" name="Front. Microbiol.">
        <title>Identification and characterization of a novel class of self-sufficient cytochrome P450 hydroxylase involved in cyclohexanecarboxylate degradation in Paraburkholderia terrae strain KU-64.</title>
        <authorList>
            <person name="Yamamoto T."/>
            <person name="Hasegawa Y."/>
            <person name="Iwaki H."/>
        </authorList>
    </citation>
    <scope>NUCLEOTIDE SEQUENCE [LARGE SCALE GENOMIC DNA]</scope>
    <source>
        <strain evidence="1 2">KU-64</strain>
    </source>
</reference>
<geneLocation type="plasmid" evidence="1 2">
    <name>pPT365</name>
</geneLocation>